<dbReference type="PROSITE" id="PS50125">
    <property type="entry name" value="GUANYLATE_CYCLASE_2"/>
    <property type="match status" value="1"/>
</dbReference>
<accession>A0A2A3EB99</accession>
<dbReference type="EMBL" id="KZ288310">
    <property type="protein sequence ID" value="PBC28572.1"/>
    <property type="molecule type" value="Genomic_DNA"/>
</dbReference>
<dbReference type="InterPro" id="IPR019734">
    <property type="entry name" value="TPR_rpt"/>
</dbReference>
<sequence length="1271" mass="147364">MVIDMTQLFSFYKRFTYAQNGGSYGFFSLLNDYMSAIVEEVYINHGDVLKFSHNDLLIMWKISRNEFIARIIRHVIMTAESIQKTIAALKNEVTPIPKLSIIISMGTAVFSVIGDDRCRNFVICGGSIQDIKYTRRVCLPGDIVLCESAWQYCVPSHYEYVLKDADNVKIIKVLEAPEEILMARDMGIEEDIIELAKSPSHVSILSDVSVEQEIRATHFRTRVSVVDALRRRIGMYLRSYMVTAVLMQIDNEQSLAYLIEIRNVTVVCISIIPFDCTVFELISLTDEIYKTIQNIIESYSGLMCLVNLFEKDISFIIIFGLRSLNSENNNILNGVLSACQILKEVKHIIGIKAILIGVSCGLAFCGIIGHIVRRQFMVFGHCVDMAISLMMISYDKIYCDYNIVLKSTLKRERFRRHGIKTLRKIGKCQIYEILDEPLKTEVLSSLEYKYPLLGRLNEIEYFKDLLDEIGISERRYSGLVIEGIERSGKSRILDAYVTIVKSREIKLVQLPLHPSFAEKSYSVIYHILLQIFNAENCISISDREKVLINYLSEIVEPENLCYLNYIMRVQFPKSNTYCEETDWQRYKKMIDIFEKILNEIIGYVCILLDDVHYMDPFSWQFLSAILSNKHIVLVMTMLEPVSWDTLTQIETGISQEKRLKIKSLNSLNAEYLAAFACQFLNVIAIPETLERILSQHSKNGIGWCEAFLMSILQVKALDIISISPQEVQKYNLVFPDPSFLSKIPVYLTPEELAPPLQWMQMTTLNVCVPSKKPKTVIEANRDVIEDIQPEMFIKFTMEYSAGLIQTGQSLHAIKFLMNISEDINEKNREKDQFENIFIKEQWLILIGDAYIESGNYSEAKKYYTEAVILKTEIPQNMRTICYNIIIEKLRYTIKGIYKIFFKNEEIPQNDEKVGIAIALQRFSMISMIQNNKKAANLAILQSIRMIFKNSSTFLEKGNIYLCAVDIFRQLNDIGMIEDIEKMILLVIRNKTATAGWIKSEEIIILVWKKHINEAVDLLFELYYTSGEDVDYSATTWYYALCLEFLLDASMNLESYSSCNKFYTFINTKLKTCVSRDPTSLLHLNNALLIWQLRMNVPLNNELVKDIEEYVKDVASYNFSEIYCSIKGLESYLLILYRRLDIPQSYDLFDRTYYAKKIIKFLHNVSIYFPFVKPFTYFLESYMRLLRGRKSTSQACMAKAEKYAIAQGNKMVIAWIEQNKRTWEVDFFNNMAEYWVEFVASSEGILWQEIHLLKPIAWSTILYPYPHPKYNY</sequence>
<dbReference type="Gene3D" id="3.30.70.1230">
    <property type="entry name" value="Nucleotide cyclase"/>
    <property type="match status" value="2"/>
</dbReference>
<dbReference type="InterPro" id="IPR029787">
    <property type="entry name" value="Nucleotide_cyclase"/>
</dbReference>
<feature type="domain" description="Guanylate cyclase" evidence="5">
    <location>
        <begin position="255"/>
        <end position="390"/>
    </location>
</feature>
<feature type="repeat" description="TPR" evidence="4">
    <location>
        <begin position="840"/>
        <end position="873"/>
    </location>
</feature>
<organism evidence="6 7">
    <name type="scientific">Apis cerana cerana</name>
    <name type="common">Oriental honeybee</name>
    <dbReference type="NCBI Taxonomy" id="94128"/>
    <lineage>
        <taxon>Eukaryota</taxon>
        <taxon>Metazoa</taxon>
        <taxon>Ecdysozoa</taxon>
        <taxon>Arthropoda</taxon>
        <taxon>Hexapoda</taxon>
        <taxon>Insecta</taxon>
        <taxon>Pterygota</taxon>
        <taxon>Neoptera</taxon>
        <taxon>Endopterygota</taxon>
        <taxon>Hymenoptera</taxon>
        <taxon>Apocrita</taxon>
        <taxon>Aculeata</taxon>
        <taxon>Apoidea</taxon>
        <taxon>Anthophila</taxon>
        <taxon>Apidae</taxon>
        <taxon>Apis</taxon>
    </lineage>
</organism>
<evidence type="ECO:0000256" key="4">
    <source>
        <dbReference type="PROSITE-ProRule" id="PRU00339"/>
    </source>
</evidence>
<dbReference type="PANTHER" id="PTHR16305">
    <property type="entry name" value="TESTICULAR SOLUBLE ADENYLYL CYCLASE"/>
    <property type="match status" value="1"/>
</dbReference>
<evidence type="ECO:0000256" key="1">
    <source>
        <dbReference type="ARBA" id="ARBA00022741"/>
    </source>
</evidence>
<keyword evidence="1" id="KW-0547">Nucleotide-binding</keyword>
<evidence type="ECO:0000256" key="2">
    <source>
        <dbReference type="ARBA" id="ARBA00022840"/>
    </source>
</evidence>
<dbReference type="Gene3D" id="1.25.40.10">
    <property type="entry name" value="Tetratricopeptide repeat domain"/>
    <property type="match status" value="1"/>
</dbReference>
<evidence type="ECO:0000313" key="6">
    <source>
        <dbReference type="EMBL" id="PBC28572.1"/>
    </source>
</evidence>
<dbReference type="PROSITE" id="PS50005">
    <property type="entry name" value="TPR"/>
    <property type="match status" value="1"/>
</dbReference>
<dbReference type="AlphaFoldDB" id="A0A2A3EB99"/>
<protein>
    <submittedName>
        <fullName evidence="6">Adenylate cyclase type</fullName>
    </submittedName>
</protein>
<reference evidence="6 7" key="1">
    <citation type="submission" date="2014-07" db="EMBL/GenBank/DDBJ databases">
        <title>Genomic and transcriptomic analysis on Apis cerana provide comprehensive insights into honey bee biology.</title>
        <authorList>
            <person name="Diao Q."/>
            <person name="Sun L."/>
            <person name="Zheng H."/>
            <person name="Zheng H."/>
            <person name="Xu S."/>
            <person name="Wang S."/>
            <person name="Zeng Z."/>
            <person name="Hu F."/>
            <person name="Su S."/>
            <person name="Wu J."/>
        </authorList>
    </citation>
    <scope>NUCLEOTIDE SEQUENCE [LARGE SCALE GENOMIC DNA]</scope>
    <source>
        <tissue evidence="6">Pupae without intestine</tissue>
    </source>
</reference>
<name>A0A2A3EB99_APICC</name>
<dbReference type="GO" id="GO:0005737">
    <property type="term" value="C:cytoplasm"/>
    <property type="evidence" value="ECO:0007669"/>
    <property type="project" value="TreeGrafter"/>
</dbReference>
<evidence type="ECO:0000259" key="5">
    <source>
        <dbReference type="PROSITE" id="PS50125"/>
    </source>
</evidence>
<keyword evidence="4" id="KW-0802">TPR repeat</keyword>
<evidence type="ECO:0000313" key="7">
    <source>
        <dbReference type="Proteomes" id="UP000242457"/>
    </source>
</evidence>
<dbReference type="PANTHER" id="PTHR16305:SF28">
    <property type="entry name" value="GUANYLATE CYCLASE DOMAIN-CONTAINING PROTEIN"/>
    <property type="match status" value="1"/>
</dbReference>
<dbReference type="GO" id="GO:0035556">
    <property type="term" value="P:intracellular signal transduction"/>
    <property type="evidence" value="ECO:0007669"/>
    <property type="project" value="InterPro"/>
</dbReference>
<dbReference type="SUPFAM" id="SSF55073">
    <property type="entry name" value="Nucleotide cyclase"/>
    <property type="match status" value="2"/>
</dbReference>
<dbReference type="InterPro" id="IPR011990">
    <property type="entry name" value="TPR-like_helical_dom_sf"/>
</dbReference>
<dbReference type="GO" id="GO:0004016">
    <property type="term" value="F:adenylate cyclase activity"/>
    <property type="evidence" value="ECO:0007669"/>
    <property type="project" value="TreeGrafter"/>
</dbReference>
<gene>
    <name evidence="6" type="ORF">APICC_10007</name>
</gene>
<dbReference type="GO" id="GO:0005524">
    <property type="term" value="F:ATP binding"/>
    <property type="evidence" value="ECO:0007669"/>
    <property type="project" value="UniProtKB-KW"/>
</dbReference>
<keyword evidence="3" id="KW-0456">Lyase</keyword>
<keyword evidence="7" id="KW-1185">Reference proteome</keyword>
<dbReference type="GO" id="GO:0009190">
    <property type="term" value="P:cyclic nucleotide biosynthetic process"/>
    <property type="evidence" value="ECO:0007669"/>
    <property type="project" value="InterPro"/>
</dbReference>
<dbReference type="STRING" id="94128.A0A2A3EB99"/>
<dbReference type="InterPro" id="IPR001054">
    <property type="entry name" value="A/G_cyclase"/>
</dbReference>
<evidence type="ECO:0000256" key="3">
    <source>
        <dbReference type="ARBA" id="ARBA00023239"/>
    </source>
</evidence>
<proteinExistence type="predicted"/>
<keyword evidence="2" id="KW-0067">ATP-binding</keyword>
<dbReference type="OrthoDB" id="194468at2759"/>
<dbReference type="Proteomes" id="UP000242457">
    <property type="component" value="Unassembled WGS sequence"/>
</dbReference>